<dbReference type="GO" id="GO:0007165">
    <property type="term" value="P:signal transduction"/>
    <property type="evidence" value="ECO:0007669"/>
    <property type="project" value="UniProtKB-KW"/>
</dbReference>
<comment type="similarity">
    <text evidence="2">Belongs to the methyl-accepting chemotaxis (MCP) protein family.</text>
</comment>
<keyword evidence="5" id="KW-0472">Membrane</keyword>
<dbReference type="GO" id="GO:0004888">
    <property type="term" value="F:transmembrane signaling receptor activity"/>
    <property type="evidence" value="ECO:0007669"/>
    <property type="project" value="InterPro"/>
</dbReference>
<dbReference type="InterPro" id="IPR004089">
    <property type="entry name" value="MCPsignal_dom"/>
</dbReference>
<accession>A0A840AIZ5</accession>
<comment type="caution">
    <text evidence="7">The sequence shown here is derived from an EMBL/GenBank/DDBJ whole genome shotgun (WGS) entry which is preliminary data.</text>
</comment>
<evidence type="ECO:0000256" key="4">
    <source>
        <dbReference type="SAM" id="Coils"/>
    </source>
</evidence>
<evidence type="ECO:0000256" key="1">
    <source>
        <dbReference type="ARBA" id="ARBA00023224"/>
    </source>
</evidence>
<keyword evidence="8" id="KW-1185">Reference proteome</keyword>
<evidence type="ECO:0000256" key="5">
    <source>
        <dbReference type="SAM" id="Phobius"/>
    </source>
</evidence>
<keyword evidence="5" id="KW-1133">Transmembrane helix</keyword>
<dbReference type="AlphaFoldDB" id="A0A840AIZ5"/>
<dbReference type="InterPro" id="IPR004090">
    <property type="entry name" value="Chemotax_Me-accpt_rcpt"/>
</dbReference>
<feature type="transmembrane region" description="Helical" evidence="5">
    <location>
        <begin position="114"/>
        <end position="134"/>
    </location>
</feature>
<protein>
    <submittedName>
        <fullName evidence="7">Methyl-accepting chemotaxis protein</fullName>
    </submittedName>
</protein>
<reference evidence="7 8" key="1">
    <citation type="submission" date="2020-08" db="EMBL/GenBank/DDBJ databases">
        <title>Genomic Encyclopedia of Type Strains, Phase IV (KMG-IV): sequencing the most valuable type-strain genomes for metagenomic binning, comparative biology and taxonomic classification.</title>
        <authorList>
            <person name="Goeker M."/>
        </authorList>
    </citation>
    <scope>NUCLEOTIDE SEQUENCE [LARGE SCALE GENOMIC DNA]</scope>
    <source>
        <strain evidence="7 8">DSM 19979</strain>
    </source>
</reference>
<feature type="transmembrane region" description="Helical" evidence="5">
    <location>
        <begin position="89"/>
        <end position="107"/>
    </location>
</feature>
<dbReference type="GO" id="GO:0016020">
    <property type="term" value="C:membrane"/>
    <property type="evidence" value="ECO:0007669"/>
    <property type="project" value="InterPro"/>
</dbReference>
<dbReference type="PRINTS" id="PR00260">
    <property type="entry name" value="CHEMTRNSDUCR"/>
</dbReference>
<dbReference type="SUPFAM" id="SSF58104">
    <property type="entry name" value="Methyl-accepting chemotaxis protein (MCP) signaling domain"/>
    <property type="match status" value="1"/>
</dbReference>
<feature type="transmembrane region" description="Helical" evidence="5">
    <location>
        <begin position="12"/>
        <end position="33"/>
    </location>
</feature>
<dbReference type="Gene3D" id="1.10.287.950">
    <property type="entry name" value="Methyl-accepting chemotaxis protein"/>
    <property type="match status" value="1"/>
</dbReference>
<organism evidence="7 8">
    <name type="scientific">Roseococcus suduntuyensis</name>
    <dbReference type="NCBI Taxonomy" id="455361"/>
    <lineage>
        <taxon>Bacteria</taxon>
        <taxon>Pseudomonadati</taxon>
        <taxon>Pseudomonadota</taxon>
        <taxon>Alphaproteobacteria</taxon>
        <taxon>Acetobacterales</taxon>
        <taxon>Roseomonadaceae</taxon>
        <taxon>Roseococcus</taxon>
    </lineage>
</organism>
<dbReference type="PROSITE" id="PS50111">
    <property type="entry name" value="CHEMOTAXIS_TRANSDUC_2"/>
    <property type="match status" value="1"/>
</dbReference>
<evidence type="ECO:0000256" key="3">
    <source>
        <dbReference type="PROSITE-ProRule" id="PRU00284"/>
    </source>
</evidence>
<evidence type="ECO:0000256" key="2">
    <source>
        <dbReference type="ARBA" id="ARBA00029447"/>
    </source>
</evidence>
<evidence type="ECO:0000313" key="8">
    <source>
        <dbReference type="Proteomes" id="UP000553193"/>
    </source>
</evidence>
<dbReference type="RefSeq" id="WP_184386672.1">
    <property type="nucleotide sequence ID" value="NZ_JACIDJ010000011.1"/>
</dbReference>
<evidence type="ECO:0000313" key="7">
    <source>
        <dbReference type="EMBL" id="MBB3900440.1"/>
    </source>
</evidence>
<dbReference type="EMBL" id="JACIDJ010000011">
    <property type="protein sequence ID" value="MBB3900440.1"/>
    <property type="molecule type" value="Genomic_DNA"/>
</dbReference>
<proteinExistence type="inferred from homology"/>
<dbReference type="Pfam" id="PF00015">
    <property type="entry name" value="MCPsignal"/>
    <property type="match status" value="1"/>
</dbReference>
<dbReference type="PANTHER" id="PTHR32089">
    <property type="entry name" value="METHYL-ACCEPTING CHEMOTAXIS PROTEIN MCPB"/>
    <property type="match status" value="1"/>
</dbReference>
<sequence length="487" mass="49163">MDLTHFRAQTGRFLLCLMAGMILVTPLVGLSSGAPMEDLFLGTLGVALLALAAGLAARRGAGSALAGQTMAVALMAAISVQVWLAPAAWTLDAHMAYFAGLALLAGYCDWRTVLVATVTVALHHLVLSYLAPMAVFGVPDGNLGRVLLHAVILLVEAGGLLLLVRGLPRAAAAADAALAEARAARAAEAVEAQRRLAGEAESQAASRRTRATTADSVEQALGGVAREVDTASGALDEAARRISGEANAAAEEAEAARSAVTEAASGVQTVAAASEELAAAVCEITRRVAQASEVAGRAAAQTESTGAIVNGLSDSAQRIGDVLRLISDIAGQTNLLALNATIEAARAGEAGKGFAVVASEVKNLAGQTARATEEIGQQISAIRAATDNAVAAIQAISQVVGEVNEVAGTIASAVEEQGTATREIAGASATVAQGTEAAAAAVSRAVERMGRTAEAVSELESMADALRNEAVILRNTLQDTTAGLRAA</sequence>
<feature type="coiled-coil region" evidence="4">
    <location>
        <begin position="449"/>
        <end position="476"/>
    </location>
</feature>
<dbReference type="Proteomes" id="UP000553193">
    <property type="component" value="Unassembled WGS sequence"/>
</dbReference>
<evidence type="ECO:0000259" key="6">
    <source>
        <dbReference type="PROSITE" id="PS50111"/>
    </source>
</evidence>
<keyword evidence="4" id="KW-0175">Coiled coil</keyword>
<dbReference type="SMART" id="SM00283">
    <property type="entry name" value="MA"/>
    <property type="match status" value="1"/>
</dbReference>
<feature type="transmembrane region" description="Helical" evidence="5">
    <location>
        <begin position="146"/>
        <end position="164"/>
    </location>
</feature>
<keyword evidence="1 3" id="KW-0807">Transducer</keyword>
<gene>
    <name evidence="7" type="ORF">GGQ83_003917</name>
</gene>
<keyword evidence="5" id="KW-0812">Transmembrane</keyword>
<feature type="transmembrane region" description="Helical" evidence="5">
    <location>
        <begin position="64"/>
        <end position="83"/>
    </location>
</feature>
<feature type="domain" description="Methyl-accepting transducer" evidence="6">
    <location>
        <begin position="231"/>
        <end position="453"/>
    </location>
</feature>
<dbReference type="GO" id="GO:0006935">
    <property type="term" value="P:chemotaxis"/>
    <property type="evidence" value="ECO:0007669"/>
    <property type="project" value="InterPro"/>
</dbReference>
<name>A0A840AIZ5_9PROT</name>
<feature type="transmembrane region" description="Helical" evidence="5">
    <location>
        <begin position="39"/>
        <end position="57"/>
    </location>
</feature>
<dbReference type="PANTHER" id="PTHR32089:SF112">
    <property type="entry name" value="LYSOZYME-LIKE PROTEIN-RELATED"/>
    <property type="match status" value="1"/>
</dbReference>